<dbReference type="RefSeq" id="WP_323298966.1">
    <property type="nucleotide sequence ID" value="NZ_JAYFUM010000033.1"/>
</dbReference>
<evidence type="ECO:0000313" key="3">
    <source>
        <dbReference type="Proteomes" id="UP001302949"/>
    </source>
</evidence>
<dbReference type="SMART" id="SM00028">
    <property type="entry name" value="TPR"/>
    <property type="match status" value="3"/>
</dbReference>
<dbReference type="SUPFAM" id="SSF48452">
    <property type="entry name" value="TPR-like"/>
    <property type="match status" value="1"/>
</dbReference>
<feature type="repeat" description="TPR" evidence="1">
    <location>
        <begin position="432"/>
        <end position="465"/>
    </location>
</feature>
<accession>A0ABU5QGP6</accession>
<protein>
    <recommendedName>
        <fullName evidence="4">Tetratricopeptide repeat protein</fullName>
    </recommendedName>
</protein>
<gene>
    <name evidence="2" type="ORF">VB248_21835</name>
</gene>
<sequence length="522" mass="60367">MNRLYFNESTNLISLKNMNLNTPPFIPYSLKSILTFLLLFLGFSPIRASDFEMNTAMQKAYSEILKMKLTAGRSILAKEKTPNGINTYLRSYADMVELLITEDKVLYEKFIENQDERLSFIENLDEKSPYQKFIKAEIHLHTAFVKLKFGHETKGSWEVIKAYKLLEANGKTFPNFLPNQKSLGLLHILIGSTPENYQWVIKLIGLKGNIKLGLSELQNVIRKDSIFREESQLIDFIVHAYILKFSSKKITEFQDFIANHQDYLLFQFFGVTTLMKEGKSEMALNIIEHCPDSNEYLDFPFLEHLKADILLQKGQYQLAAKSYQHFLTRYKGFNFVKDTYYKIFLCYWLNNEDAKGKLFLEKVKTTGETIVEADKAATKFADNFLAEKPKKPITQKVLMKARLACDGGFYDKALGILEKYSENNFEQIQEQTELNYRKGRIFQLMNNIPPAISFYERTIDLSENQNVSFGASSALQLGYIFQAKGEKLKAKSYFEKAISYKKHEYKNSIDNKAKAALNELGH</sequence>
<organism evidence="2 3">
    <name type="scientific">Arcicella rigui</name>
    <dbReference type="NCBI Taxonomy" id="797020"/>
    <lineage>
        <taxon>Bacteria</taxon>
        <taxon>Pseudomonadati</taxon>
        <taxon>Bacteroidota</taxon>
        <taxon>Cytophagia</taxon>
        <taxon>Cytophagales</taxon>
        <taxon>Flectobacillaceae</taxon>
        <taxon>Arcicella</taxon>
    </lineage>
</organism>
<dbReference type="Gene3D" id="1.25.40.10">
    <property type="entry name" value="Tetratricopeptide repeat domain"/>
    <property type="match status" value="2"/>
</dbReference>
<dbReference type="Proteomes" id="UP001302949">
    <property type="component" value="Unassembled WGS sequence"/>
</dbReference>
<dbReference type="InterPro" id="IPR011990">
    <property type="entry name" value="TPR-like_helical_dom_sf"/>
</dbReference>
<proteinExistence type="predicted"/>
<comment type="caution">
    <text evidence="2">The sequence shown here is derived from an EMBL/GenBank/DDBJ whole genome shotgun (WGS) entry which is preliminary data.</text>
</comment>
<feature type="repeat" description="TPR" evidence="1">
    <location>
        <begin position="471"/>
        <end position="504"/>
    </location>
</feature>
<evidence type="ECO:0008006" key="4">
    <source>
        <dbReference type="Google" id="ProtNLM"/>
    </source>
</evidence>
<dbReference type="PROSITE" id="PS50005">
    <property type="entry name" value="TPR"/>
    <property type="match status" value="2"/>
</dbReference>
<dbReference type="Pfam" id="PF13181">
    <property type="entry name" value="TPR_8"/>
    <property type="match status" value="1"/>
</dbReference>
<evidence type="ECO:0000313" key="2">
    <source>
        <dbReference type="EMBL" id="MEA5141812.1"/>
    </source>
</evidence>
<dbReference type="InterPro" id="IPR019734">
    <property type="entry name" value="TPR_rpt"/>
</dbReference>
<keyword evidence="3" id="KW-1185">Reference proteome</keyword>
<name>A0ABU5QGP6_9BACT</name>
<keyword evidence="1" id="KW-0802">TPR repeat</keyword>
<dbReference type="EMBL" id="JAYFUM010000033">
    <property type="protein sequence ID" value="MEA5141812.1"/>
    <property type="molecule type" value="Genomic_DNA"/>
</dbReference>
<reference evidence="2 3" key="1">
    <citation type="submission" date="2023-12" db="EMBL/GenBank/DDBJ databases">
        <title>Novel species of the genus Arcicella isolated from rivers.</title>
        <authorList>
            <person name="Lu H."/>
        </authorList>
    </citation>
    <scope>NUCLEOTIDE SEQUENCE [LARGE SCALE GENOMIC DNA]</scope>
    <source>
        <strain evidence="2 3">KCTC 23307</strain>
    </source>
</reference>
<evidence type="ECO:0000256" key="1">
    <source>
        <dbReference type="PROSITE-ProRule" id="PRU00339"/>
    </source>
</evidence>